<dbReference type="PANTHER" id="PTHR11404">
    <property type="entry name" value="SUPEROXIDE DISMUTASE 2"/>
    <property type="match status" value="1"/>
</dbReference>
<proteinExistence type="inferred from homology"/>
<dbReference type="Gene3D" id="3.55.40.20">
    <property type="entry name" value="Iron/manganese superoxide dismutase, C-terminal domain"/>
    <property type="match status" value="1"/>
</dbReference>
<gene>
    <name evidence="6" type="ORF">V5O49_00095</name>
</gene>
<dbReference type="SUPFAM" id="SSF54719">
    <property type="entry name" value="Fe,Mn superoxide dismutase (SOD), C-terminal domain"/>
    <property type="match status" value="1"/>
</dbReference>
<dbReference type="EC" id="1.15.1.1" evidence="2"/>
<dbReference type="PROSITE" id="PS00088">
    <property type="entry name" value="SOD_MN"/>
    <property type="match status" value="1"/>
</dbReference>
<accession>A0ABU7Z2A6</accession>
<protein>
    <recommendedName>
        <fullName evidence="2">superoxide dismutase</fullName>
        <ecNumber evidence="2">1.15.1.1</ecNumber>
    </recommendedName>
</protein>
<keyword evidence="3" id="KW-0479">Metal-binding</keyword>
<name>A0ABU7Z2A6_9MICO</name>
<dbReference type="RefSeq" id="WP_332900448.1">
    <property type="nucleotide sequence ID" value="NZ_JBAGLP010000027.1"/>
</dbReference>
<reference evidence="6" key="1">
    <citation type="journal article" date="2024" name="Antonie Van Leeuwenhoek">
        <title>Isoptericola haloaureus sp. nov., a dimorphic actinobacterium isolated from mangrove sediments of southeast India, implicating biosaline agricultural significance through nitrogen fixation and salt tolerance genes.</title>
        <authorList>
            <person name="Prathaban M."/>
            <person name="Prathiviraj R."/>
            <person name="Ravichandran M."/>
            <person name="Natarajan S.D."/>
            <person name="Sobanaa M."/>
            <person name="Hari Krishna Kumar S."/>
            <person name="Chandrasekar V."/>
            <person name="Selvin J."/>
        </authorList>
    </citation>
    <scope>NUCLEOTIDE SEQUENCE</scope>
    <source>
        <strain evidence="6">MP1014</strain>
    </source>
</reference>
<dbReference type="InterPro" id="IPR019832">
    <property type="entry name" value="Mn/Fe_SOD_C"/>
</dbReference>
<evidence type="ECO:0000259" key="5">
    <source>
        <dbReference type="Pfam" id="PF02777"/>
    </source>
</evidence>
<reference evidence="6" key="2">
    <citation type="submission" date="2024-02" db="EMBL/GenBank/DDBJ databases">
        <authorList>
            <person name="Prathaban M."/>
            <person name="Mythili R."/>
            <person name="Sharmila Devi N."/>
            <person name="Sobanaa M."/>
            <person name="Prathiviraj R."/>
            <person name="Selvin J."/>
        </authorList>
    </citation>
    <scope>NUCLEOTIDE SEQUENCE</scope>
    <source>
        <strain evidence="6">MP1014</strain>
    </source>
</reference>
<evidence type="ECO:0000313" key="7">
    <source>
        <dbReference type="Proteomes" id="UP001310387"/>
    </source>
</evidence>
<comment type="similarity">
    <text evidence="1">Belongs to the iron/manganese superoxide dismutase family.</text>
</comment>
<comment type="caution">
    <text evidence="6">The sequence shown here is derived from an EMBL/GenBank/DDBJ whole genome shotgun (WGS) entry which is preliminary data.</text>
</comment>
<evidence type="ECO:0000256" key="1">
    <source>
        <dbReference type="ARBA" id="ARBA00008714"/>
    </source>
</evidence>
<dbReference type="InterPro" id="IPR019833">
    <property type="entry name" value="Mn/Fe_SOD_BS"/>
</dbReference>
<evidence type="ECO:0000313" key="6">
    <source>
        <dbReference type="EMBL" id="MEG3613523.1"/>
    </source>
</evidence>
<dbReference type="Proteomes" id="UP001310387">
    <property type="component" value="Unassembled WGS sequence"/>
</dbReference>
<dbReference type="PANTHER" id="PTHR11404:SF6">
    <property type="entry name" value="SUPEROXIDE DISMUTASE [MN], MITOCHONDRIAL"/>
    <property type="match status" value="1"/>
</dbReference>
<evidence type="ECO:0000256" key="2">
    <source>
        <dbReference type="ARBA" id="ARBA00012682"/>
    </source>
</evidence>
<organism evidence="6 7">
    <name type="scientific">Isoptericola haloaureus</name>
    <dbReference type="NCBI Taxonomy" id="1542902"/>
    <lineage>
        <taxon>Bacteria</taxon>
        <taxon>Bacillati</taxon>
        <taxon>Actinomycetota</taxon>
        <taxon>Actinomycetes</taxon>
        <taxon>Micrococcales</taxon>
        <taxon>Promicromonosporaceae</taxon>
        <taxon>Isoptericola</taxon>
    </lineage>
</organism>
<dbReference type="InterPro" id="IPR036314">
    <property type="entry name" value="SOD_C_sf"/>
</dbReference>
<sequence>FGSFAAFQARCAASATGVQGSGWAVLGWDCVGQRMLICQLFDQEANVAVGIAPLLLLDVWEHAFYLDYLNVEAEYVKAFWNLASWQDVAARLERARPQTAGLLA</sequence>
<evidence type="ECO:0000256" key="4">
    <source>
        <dbReference type="ARBA" id="ARBA00023002"/>
    </source>
</evidence>
<keyword evidence="4" id="KW-0560">Oxidoreductase</keyword>
<feature type="domain" description="Manganese/iron superoxide dismutase C-terminal" evidence="5">
    <location>
        <begin position="1"/>
        <end position="91"/>
    </location>
</feature>
<dbReference type="Pfam" id="PF02777">
    <property type="entry name" value="Sod_Fe_C"/>
    <property type="match status" value="1"/>
</dbReference>
<keyword evidence="7" id="KW-1185">Reference proteome</keyword>
<dbReference type="EMBL" id="JBAGLP010000027">
    <property type="protein sequence ID" value="MEG3613523.1"/>
    <property type="molecule type" value="Genomic_DNA"/>
</dbReference>
<dbReference type="InterPro" id="IPR050265">
    <property type="entry name" value="Fe/Mn_Superoxide_Dismutase"/>
</dbReference>
<feature type="non-terminal residue" evidence="6">
    <location>
        <position position="1"/>
    </location>
</feature>
<evidence type="ECO:0000256" key="3">
    <source>
        <dbReference type="ARBA" id="ARBA00022723"/>
    </source>
</evidence>